<organism evidence="3 4">
    <name type="scientific">Fasciola hepatica</name>
    <name type="common">Liver fluke</name>
    <dbReference type="NCBI Taxonomy" id="6192"/>
    <lineage>
        <taxon>Eukaryota</taxon>
        <taxon>Metazoa</taxon>
        <taxon>Spiralia</taxon>
        <taxon>Lophotrochozoa</taxon>
        <taxon>Platyhelminthes</taxon>
        <taxon>Trematoda</taxon>
        <taxon>Digenea</taxon>
        <taxon>Plagiorchiida</taxon>
        <taxon>Echinostomata</taxon>
        <taxon>Echinostomatoidea</taxon>
        <taxon>Fasciolidae</taxon>
        <taxon>Fasciola</taxon>
    </lineage>
</organism>
<reference evidence="3" key="1">
    <citation type="submission" date="2019-03" db="EMBL/GenBank/DDBJ databases">
        <title>Improved annotation for the trematode Fasciola hepatica.</title>
        <authorList>
            <person name="Choi Y.-J."/>
            <person name="Martin J."/>
            <person name="Mitreva M."/>
        </authorList>
    </citation>
    <scope>NUCLEOTIDE SEQUENCE [LARGE SCALE GENOMIC DNA]</scope>
</reference>
<dbReference type="InterPro" id="IPR002048">
    <property type="entry name" value="EF_hand_dom"/>
</dbReference>
<dbReference type="Pfam" id="PF13499">
    <property type="entry name" value="EF-hand_7"/>
    <property type="match status" value="1"/>
</dbReference>
<dbReference type="PANTHER" id="PTHR23048">
    <property type="entry name" value="MYOSIN LIGHT CHAIN 1, 3"/>
    <property type="match status" value="1"/>
</dbReference>
<keyword evidence="1" id="KW-0677">Repeat</keyword>
<accession>A0A2H1CJS7</accession>
<evidence type="ECO:0000313" key="4">
    <source>
        <dbReference type="Proteomes" id="UP000230066"/>
    </source>
</evidence>
<name>A0A2H1CJS7_FASHE</name>
<sequence>MDSLEPNVGVIRKAFDYFDIEKRGYIESSAFGKALRWLKLIPTEKEIAEFTKAMDPRQTGRIRFDMFFTAASKLWNGGAQKRQNDIWQAFMQFDEKSSGLISATEMKKILTEYGLEPIPEKDANQIIRQFANKRTNMIEYVYMIRAWQL</sequence>
<dbReference type="InterPro" id="IPR050230">
    <property type="entry name" value="CALM/Myosin/TropC-like"/>
</dbReference>
<dbReference type="AlphaFoldDB" id="A0A2H1CJS7"/>
<dbReference type="PROSITE" id="PS50222">
    <property type="entry name" value="EF_HAND_2"/>
    <property type="match status" value="2"/>
</dbReference>
<dbReference type="EMBL" id="JXXN02000910">
    <property type="protein sequence ID" value="THD25988.1"/>
    <property type="molecule type" value="Genomic_DNA"/>
</dbReference>
<dbReference type="InterPro" id="IPR011992">
    <property type="entry name" value="EF-hand-dom_pair"/>
</dbReference>
<feature type="domain" description="EF-hand" evidence="2">
    <location>
        <begin position="6"/>
        <end position="41"/>
    </location>
</feature>
<evidence type="ECO:0000313" key="3">
    <source>
        <dbReference type="EMBL" id="THD25988.1"/>
    </source>
</evidence>
<comment type="caution">
    <text evidence="3">The sequence shown here is derived from an EMBL/GenBank/DDBJ whole genome shotgun (WGS) entry which is preliminary data.</text>
</comment>
<dbReference type="Gene3D" id="1.10.238.10">
    <property type="entry name" value="EF-hand"/>
    <property type="match status" value="1"/>
</dbReference>
<dbReference type="PANTHER" id="PTHR23048:SF0">
    <property type="entry name" value="CALMODULIN LIKE 3"/>
    <property type="match status" value="1"/>
</dbReference>
<protein>
    <submittedName>
        <fullName evidence="3">Centrin-2</fullName>
    </submittedName>
</protein>
<dbReference type="SUPFAM" id="SSF47473">
    <property type="entry name" value="EF-hand"/>
    <property type="match status" value="1"/>
</dbReference>
<keyword evidence="4" id="KW-1185">Reference proteome</keyword>
<dbReference type="GO" id="GO:0016460">
    <property type="term" value="C:myosin II complex"/>
    <property type="evidence" value="ECO:0007669"/>
    <property type="project" value="TreeGrafter"/>
</dbReference>
<dbReference type="GO" id="GO:0005509">
    <property type="term" value="F:calcium ion binding"/>
    <property type="evidence" value="ECO:0007669"/>
    <property type="project" value="InterPro"/>
</dbReference>
<dbReference type="FunFam" id="1.10.238.10:FF:000178">
    <property type="entry name" value="Calmodulin-2 A"/>
    <property type="match status" value="1"/>
</dbReference>
<dbReference type="Proteomes" id="UP000230066">
    <property type="component" value="Unassembled WGS sequence"/>
</dbReference>
<proteinExistence type="predicted"/>
<evidence type="ECO:0000259" key="2">
    <source>
        <dbReference type="PROSITE" id="PS50222"/>
    </source>
</evidence>
<feature type="domain" description="EF-hand" evidence="2">
    <location>
        <begin position="81"/>
        <end position="116"/>
    </location>
</feature>
<evidence type="ECO:0000256" key="1">
    <source>
        <dbReference type="ARBA" id="ARBA00022737"/>
    </source>
</evidence>
<dbReference type="Pfam" id="PF13405">
    <property type="entry name" value="EF-hand_6"/>
    <property type="match status" value="1"/>
</dbReference>
<gene>
    <name evidence="3" type="ORF">D915_003276</name>
</gene>